<evidence type="ECO:0000259" key="1">
    <source>
        <dbReference type="SMART" id="SM00670"/>
    </source>
</evidence>
<protein>
    <submittedName>
        <fullName evidence="2">PIN domain-containing protein</fullName>
    </submittedName>
</protein>
<dbReference type="AlphaFoldDB" id="A0A6A9QKQ4"/>
<dbReference type="EMBL" id="WGGD01000005">
    <property type="protein sequence ID" value="MUN28298.1"/>
    <property type="molecule type" value="Genomic_DNA"/>
</dbReference>
<dbReference type="CDD" id="cd09879">
    <property type="entry name" value="PIN_VapC_AF0591-like"/>
    <property type="match status" value="1"/>
</dbReference>
<evidence type="ECO:0000313" key="3">
    <source>
        <dbReference type="Proteomes" id="UP000470772"/>
    </source>
</evidence>
<dbReference type="SUPFAM" id="SSF88723">
    <property type="entry name" value="PIN domain-like"/>
    <property type="match status" value="1"/>
</dbReference>
<keyword evidence="3" id="KW-1185">Reference proteome</keyword>
<dbReference type="OrthoDB" id="35744at2157"/>
<reference evidence="2 3" key="1">
    <citation type="submission" date="2019-10" db="EMBL/GenBank/DDBJ databases">
        <title>Sequencing and Assembly of Multiple Reported Metal-Biooxidizing Members of the Extremely Thermoacidophilic Archaeal Family Sulfolobaceae.</title>
        <authorList>
            <person name="Counts J.A."/>
            <person name="Kelly R.M."/>
        </authorList>
    </citation>
    <scope>NUCLEOTIDE SEQUENCE [LARGE SCALE GENOMIC DNA]</scope>
    <source>
        <strain evidence="2 3">DSM 6482</strain>
    </source>
</reference>
<organism evidence="2 3">
    <name type="scientific">Sulfuracidifex metallicus DSM 6482 = JCM 9184</name>
    <dbReference type="NCBI Taxonomy" id="523847"/>
    <lineage>
        <taxon>Archaea</taxon>
        <taxon>Thermoproteota</taxon>
        <taxon>Thermoprotei</taxon>
        <taxon>Sulfolobales</taxon>
        <taxon>Sulfolobaceae</taxon>
        <taxon>Sulfuracidifex</taxon>
    </lineage>
</organism>
<gene>
    <name evidence="2" type="ORF">GC250_02185</name>
</gene>
<dbReference type="Gene3D" id="3.40.50.1010">
    <property type="entry name" value="5'-nuclease"/>
    <property type="match status" value="1"/>
</dbReference>
<dbReference type="RefSeq" id="WP_054838102.1">
    <property type="nucleotide sequence ID" value="NZ_BBBY01000005.1"/>
</dbReference>
<name>A0A6A9QKQ4_SULME</name>
<dbReference type="InterPro" id="IPR029060">
    <property type="entry name" value="PIN-like_dom_sf"/>
</dbReference>
<dbReference type="InterPro" id="IPR041120">
    <property type="entry name" value="PIN_9"/>
</dbReference>
<evidence type="ECO:0000313" key="2">
    <source>
        <dbReference type="EMBL" id="MUN28298.1"/>
    </source>
</evidence>
<comment type="caution">
    <text evidence="2">The sequence shown here is derived from an EMBL/GenBank/DDBJ whole genome shotgun (WGS) entry which is preliminary data.</text>
</comment>
<accession>A0A6A9QKQ4</accession>
<proteinExistence type="predicted"/>
<dbReference type="InterPro" id="IPR002716">
    <property type="entry name" value="PIN_dom"/>
</dbReference>
<dbReference type="Pfam" id="PF18477">
    <property type="entry name" value="PIN_9"/>
    <property type="match status" value="1"/>
</dbReference>
<dbReference type="SMART" id="SM00670">
    <property type="entry name" value="PINc"/>
    <property type="match status" value="1"/>
</dbReference>
<sequence>MGDSEIVNKEKEGVVLDTNILLYIYEGFDPLLSIVERFDYKPDFYIHKAVINELMTIRGREKGFAKAARVNVALQYLDKFSNSWKLIDMECRKRVDECLLDTAKEMKLILMTNDSRLKEKALRSGIKVLYIQGKGKIIKSLVPL</sequence>
<dbReference type="Proteomes" id="UP000470772">
    <property type="component" value="Unassembled WGS sequence"/>
</dbReference>
<feature type="domain" description="PIN" evidence="1">
    <location>
        <begin position="12"/>
        <end position="119"/>
    </location>
</feature>